<dbReference type="EMBL" id="BLXT01002514">
    <property type="protein sequence ID" value="GFN95559.1"/>
    <property type="molecule type" value="Genomic_DNA"/>
</dbReference>
<feature type="region of interest" description="Disordered" evidence="1">
    <location>
        <begin position="61"/>
        <end position="94"/>
    </location>
</feature>
<organism evidence="2 3">
    <name type="scientific">Plakobranchus ocellatus</name>
    <dbReference type="NCBI Taxonomy" id="259542"/>
    <lineage>
        <taxon>Eukaryota</taxon>
        <taxon>Metazoa</taxon>
        <taxon>Spiralia</taxon>
        <taxon>Lophotrochozoa</taxon>
        <taxon>Mollusca</taxon>
        <taxon>Gastropoda</taxon>
        <taxon>Heterobranchia</taxon>
        <taxon>Euthyneura</taxon>
        <taxon>Panpulmonata</taxon>
        <taxon>Sacoglossa</taxon>
        <taxon>Placobranchoidea</taxon>
        <taxon>Plakobranchidae</taxon>
        <taxon>Plakobranchus</taxon>
    </lineage>
</organism>
<sequence>MLWTDFGWFIPPVHNKVISGQVVGLKPATEGSLQISGRICYVLCHQYLCCRQTIHNKVISGFSGPPPGQGASGEAQTRDRRADSLATVPPTALL</sequence>
<evidence type="ECO:0000256" key="1">
    <source>
        <dbReference type="SAM" id="MobiDB-lite"/>
    </source>
</evidence>
<dbReference type="Proteomes" id="UP000735302">
    <property type="component" value="Unassembled WGS sequence"/>
</dbReference>
<evidence type="ECO:0000313" key="2">
    <source>
        <dbReference type="EMBL" id="GFN95559.1"/>
    </source>
</evidence>
<dbReference type="AlphaFoldDB" id="A0AAV3ZLY0"/>
<comment type="caution">
    <text evidence="2">The sequence shown here is derived from an EMBL/GenBank/DDBJ whole genome shotgun (WGS) entry which is preliminary data.</text>
</comment>
<evidence type="ECO:0000313" key="3">
    <source>
        <dbReference type="Proteomes" id="UP000735302"/>
    </source>
</evidence>
<name>A0AAV3ZLY0_9GAST</name>
<reference evidence="2 3" key="1">
    <citation type="journal article" date="2021" name="Elife">
        <title>Chloroplast acquisition without the gene transfer in kleptoplastic sea slugs, Plakobranchus ocellatus.</title>
        <authorList>
            <person name="Maeda T."/>
            <person name="Takahashi S."/>
            <person name="Yoshida T."/>
            <person name="Shimamura S."/>
            <person name="Takaki Y."/>
            <person name="Nagai Y."/>
            <person name="Toyoda A."/>
            <person name="Suzuki Y."/>
            <person name="Arimoto A."/>
            <person name="Ishii H."/>
            <person name="Satoh N."/>
            <person name="Nishiyama T."/>
            <person name="Hasebe M."/>
            <person name="Maruyama T."/>
            <person name="Minagawa J."/>
            <person name="Obokata J."/>
            <person name="Shigenobu S."/>
        </authorList>
    </citation>
    <scope>NUCLEOTIDE SEQUENCE [LARGE SCALE GENOMIC DNA]</scope>
</reference>
<keyword evidence="3" id="KW-1185">Reference proteome</keyword>
<proteinExistence type="predicted"/>
<accession>A0AAV3ZLY0</accession>
<gene>
    <name evidence="2" type="ORF">PoB_002206500</name>
</gene>
<protein>
    <submittedName>
        <fullName evidence="2">Uncharacterized protein</fullName>
    </submittedName>
</protein>